<comment type="caution">
    <text evidence="2">The sequence shown here is derived from an EMBL/GenBank/DDBJ whole genome shotgun (WGS) entry which is preliminary data.</text>
</comment>
<evidence type="ECO:0000313" key="3">
    <source>
        <dbReference type="Proteomes" id="UP000248326"/>
    </source>
</evidence>
<evidence type="ECO:0000313" key="2">
    <source>
        <dbReference type="EMBL" id="PYE52986.1"/>
    </source>
</evidence>
<keyword evidence="3" id="KW-1185">Reference proteome</keyword>
<protein>
    <submittedName>
        <fullName evidence="2">Uncharacterized protein</fullName>
    </submittedName>
</protein>
<evidence type="ECO:0000256" key="1">
    <source>
        <dbReference type="SAM" id="MobiDB-lite"/>
    </source>
</evidence>
<feature type="compositionally biased region" description="Basic residues" evidence="1">
    <location>
        <begin position="164"/>
        <end position="174"/>
    </location>
</feature>
<name>A0A318S974_9DEIO</name>
<gene>
    <name evidence="2" type="ORF">DES52_111159</name>
</gene>
<feature type="region of interest" description="Disordered" evidence="1">
    <location>
        <begin position="31"/>
        <end position="56"/>
    </location>
</feature>
<dbReference type="AlphaFoldDB" id="A0A318S974"/>
<organism evidence="2 3">
    <name type="scientific">Deinococcus yavapaiensis KR-236</name>
    <dbReference type="NCBI Taxonomy" id="694435"/>
    <lineage>
        <taxon>Bacteria</taxon>
        <taxon>Thermotogati</taxon>
        <taxon>Deinococcota</taxon>
        <taxon>Deinococci</taxon>
        <taxon>Deinococcales</taxon>
        <taxon>Deinococcaceae</taxon>
        <taxon>Deinococcus</taxon>
    </lineage>
</organism>
<reference evidence="2 3" key="1">
    <citation type="submission" date="2018-06" db="EMBL/GenBank/DDBJ databases">
        <title>Genomic Encyclopedia of Type Strains, Phase IV (KMG-IV): sequencing the most valuable type-strain genomes for metagenomic binning, comparative biology and taxonomic classification.</title>
        <authorList>
            <person name="Goeker M."/>
        </authorList>
    </citation>
    <scope>NUCLEOTIDE SEQUENCE [LARGE SCALE GENOMIC DNA]</scope>
    <source>
        <strain evidence="2 3">DSM 18048</strain>
    </source>
</reference>
<feature type="region of interest" description="Disordered" evidence="1">
    <location>
        <begin position="159"/>
        <end position="182"/>
    </location>
</feature>
<sequence length="223" mass="25458">MPAGRRTEPRWRACLRNLVEAGVVCDHRWKRHTRKRSSRHATHAAPNSSRVVPGRNRRRATVRNLIQRILDAPRNEKRRSNRLKHFSDGTVVQAHVSAADAKSRRRPRSYVKSRSRVAVRGSLPSRRERTPTTLLLERRDASKVRANIDALLCSASKRAEGPRVRRRPGTRPRAFRPNVEASRGRKKLAAAVHDLAAPNEHEVVLGIADLRHDPEPKGRFARR</sequence>
<proteinExistence type="predicted"/>
<accession>A0A318S974</accession>
<dbReference type="EMBL" id="QJSX01000011">
    <property type="protein sequence ID" value="PYE52986.1"/>
    <property type="molecule type" value="Genomic_DNA"/>
</dbReference>
<dbReference type="Proteomes" id="UP000248326">
    <property type="component" value="Unassembled WGS sequence"/>
</dbReference>
<feature type="compositionally biased region" description="Basic residues" evidence="1">
    <location>
        <begin position="31"/>
        <end position="42"/>
    </location>
</feature>